<accession>A0A8K0I1Y0</accession>
<sequence length="51" mass="5401">MGMKYKEPGGPRQNKKLKKTPSDASFSSAEGNGTCIIPAKKILSSSISEDS</sequence>
<name>A0A8K0I1Y0_COCNU</name>
<feature type="compositionally biased region" description="Polar residues" evidence="1">
    <location>
        <begin position="22"/>
        <end position="31"/>
    </location>
</feature>
<keyword evidence="3" id="KW-1185">Reference proteome</keyword>
<dbReference type="EMBL" id="CM017874">
    <property type="protein sequence ID" value="KAG1334352.1"/>
    <property type="molecule type" value="Genomic_DNA"/>
</dbReference>
<protein>
    <submittedName>
        <fullName evidence="2">Uncharacterized protein</fullName>
    </submittedName>
</protein>
<evidence type="ECO:0000256" key="1">
    <source>
        <dbReference type="SAM" id="MobiDB-lite"/>
    </source>
</evidence>
<dbReference type="AlphaFoldDB" id="A0A8K0I1Y0"/>
<reference evidence="2" key="1">
    <citation type="journal article" date="2017" name="Gigascience">
        <title>The genome draft of coconut (Cocos nucifera).</title>
        <authorList>
            <person name="Xiao Y."/>
            <person name="Xu P."/>
            <person name="Fan H."/>
            <person name="Baudouin L."/>
            <person name="Xia W."/>
            <person name="Bocs S."/>
            <person name="Xu J."/>
            <person name="Li Q."/>
            <person name="Guo A."/>
            <person name="Zhou L."/>
            <person name="Li J."/>
            <person name="Wu Y."/>
            <person name="Ma Z."/>
            <person name="Armero A."/>
            <person name="Issali A.E."/>
            <person name="Liu N."/>
            <person name="Peng M."/>
            <person name="Yang Y."/>
        </authorList>
    </citation>
    <scope>NUCLEOTIDE SEQUENCE</scope>
    <source>
        <tissue evidence="2">Spear leaf of Hainan Tall coconut</tissue>
    </source>
</reference>
<evidence type="ECO:0000313" key="2">
    <source>
        <dbReference type="EMBL" id="KAG1334352.1"/>
    </source>
</evidence>
<gene>
    <name evidence="2" type="ORF">COCNU_03G004710</name>
</gene>
<evidence type="ECO:0000313" key="3">
    <source>
        <dbReference type="Proteomes" id="UP000797356"/>
    </source>
</evidence>
<proteinExistence type="predicted"/>
<organism evidence="2 3">
    <name type="scientific">Cocos nucifera</name>
    <name type="common">Coconut palm</name>
    <dbReference type="NCBI Taxonomy" id="13894"/>
    <lineage>
        <taxon>Eukaryota</taxon>
        <taxon>Viridiplantae</taxon>
        <taxon>Streptophyta</taxon>
        <taxon>Embryophyta</taxon>
        <taxon>Tracheophyta</taxon>
        <taxon>Spermatophyta</taxon>
        <taxon>Magnoliopsida</taxon>
        <taxon>Liliopsida</taxon>
        <taxon>Arecaceae</taxon>
        <taxon>Arecoideae</taxon>
        <taxon>Cocoseae</taxon>
        <taxon>Attaleinae</taxon>
        <taxon>Cocos</taxon>
    </lineage>
</organism>
<reference evidence="2" key="2">
    <citation type="submission" date="2019-07" db="EMBL/GenBank/DDBJ databases">
        <authorList>
            <person name="Yang Y."/>
            <person name="Bocs S."/>
            <person name="Baudouin L."/>
        </authorList>
    </citation>
    <scope>NUCLEOTIDE SEQUENCE</scope>
    <source>
        <tissue evidence="2">Spear leaf of Hainan Tall coconut</tissue>
    </source>
</reference>
<comment type="caution">
    <text evidence="2">The sequence shown here is derived from an EMBL/GenBank/DDBJ whole genome shotgun (WGS) entry which is preliminary data.</text>
</comment>
<dbReference type="Proteomes" id="UP000797356">
    <property type="component" value="Chromosome 3"/>
</dbReference>
<feature type="region of interest" description="Disordered" evidence="1">
    <location>
        <begin position="1"/>
        <end position="32"/>
    </location>
</feature>